<evidence type="ECO:0000313" key="2">
    <source>
        <dbReference type="EMBL" id="GES94794.1"/>
    </source>
</evidence>
<gene>
    <name evidence="2" type="ORF">RCL2_002150100</name>
</gene>
<dbReference type="GO" id="GO:0005524">
    <property type="term" value="F:ATP binding"/>
    <property type="evidence" value="ECO:0007669"/>
    <property type="project" value="InterPro"/>
</dbReference>
<dbReference type="Proteomes" id="UP000615446">
    <property type="component" value="Unassembled WGS sequence"/>
</dbReference>
<dbReference type="OrthoDB" id="2440927at2759"/>
<reference evidence="2" key="1">
    <citation type="submission" date="2019-10" db="EMBL/GenBank/DDBJ databases">
        <title>Conservation and host-specific expression of non-tandemly repeated heterogenous ribosome RNA gene in arbuscular mycorrhizal fungi.</title>
        <authorList>
            <person name="Maeda T."/>
            <person name="Kobayashi Y."/>
            <person name="Nakagawa T."/>
            <person name="Ezawa T."/>
            <person name="Yamaguchi K."/>
            <person name="Bino T."/>
            <person name="Nishimoto Y."/>
            <person name="Shigenobu S."/>
            <person name="Kawaguchi M."/>
        </authorList>
    </citation>
    <scope>NUCLEOTIDE SEQUENCE</scope>
    <source>
        <strain evidence="2">HR1</strain>
    </source>
</reference>
<dbReference type="SUPFAM" id="SSF56112">
    <property type="entry name" value="Protein kinase-like (PK-like)"/>
    <property type="match status" value="1"/>
</dbReference>
<evidence type="ECO:0000313" key="3">
    <source>
        <dbReference type="Proteomes" id="UP000615446"/>
    </source>
</evidence>
<dbReference type="EMBL" id="BLAL01000239">
    <property type="protein sequence ID" value="GES94794.1"/>
    <property type="molecule type" value="Genomic_DNA"/>
</dbReference>
<feature type="domain" description="Protein kinase" evidence="1">
    <location>
        <begin position="1"/>
        <end position="149"/>
    </location>
</feature>
<proteinExistence type="predicted"/>
<dbReference type="GO" id="GO:0004672">
    <property type="term" value="F:protein kinase activity"/>
    <property type="evidence" value="ECO:0007669"/>
    <property type="project" value="InterPro"/>
</dbReference>
<dbReference type="GO" id="GO:0016887">
    <property type="term" value="F:ATP hydrolysis activity"/>
    <property type="evidence" value="ECO:0007669"/>
    <property type="project" value="InterPro"/>
</dbReference>
<dbReference type="PANTHER" id="PTHR22605:SF1">
    <property type="entry name" value="RZ-TYPE DOMAIN-CONTAINING PROTEIN"/>
    <property type="match status" value="1"/>
</dbReference>
<dbReference type="InterPro" id="IPR001245">
    <property type="entry name" value="Ser-Thr/Tyr_kinase_cat_dom"/>
</dbReference>
<accession>A0A8H3LXE5</accession>
<organism evidence="2 3">
    <name type="scientific">Rhizophagus clarus</name>
    <dbReference type="NCBI Taxonomy" id="94130"/>
    <lineage>
        <taxon>Eukaryota</taxon>
        <taxon>Fungi</taxon>
        <taxon>Fungi incertae sedis</taxon>
        <taxon>Mucoromycota</taxon>
        <taxon>Glomeromycotina</taxon>
        <taxon>Glomeromycetes</taxon>
        <taxon>Glomerales</taxon>
        <taxon>Glomeraceae</taxon>
        <taxon>Rhizophagus</taxon>
    </lineage>
</organism>
<dbReference type="InterPro" id="IPR000719">
    <property type="entry name" value="Prot_kinase_dom"/>
</dbReference>
<dbReference type="AlphaFoldDB" id="A0A8H3LXE5"/>
<name>A0A8H3LXE5_9GLOM</name>
<dbReference type="PROSITE" id="PS50011">
    <property type="entry name" value="PROTEIN_KINASE_DOM"/>
    <property type="match status" value="1"/>
</dbReference>
<dbReference type="Pfam" id="PF07714">
    <property type="entry name" value="PK_Tyr_Ser-Thr"/>
    <property type="match status" value="1"/>
</dbReference>
<sequence>MHDEDIIHCDLHSGNILVHQDNIKLTDFGLSKKVGMKSKTYTTQSSCFDVTPYIDPKKLRYPKYSLNKKSDVYSVGVLLWKISSGHPPFVNESYPYDISLVLQILQGHRETIVPGTPIDYSNIYTECWNGEPDNRPNMDRVVTKLRALVSNSKIISQLSNVQQLNSVISNEQQLDVGVSNVNYNSMHGVLSVVINLDKTDPKSTINYVSQYSLAMNEKNFAPTDLISINDDTFDDMKSFLIKNLSDWAIRMSTLTEVDLRTQFTKKDLFVGFNDETLQNLIIDIIKNNPGVDKNKILEKCKECLIATASSDGIVRAERSALERDEVNRWKHVYFHQQHHDNIYDYFSALFENTFDEPIGNLVIVNTFSSINADVNSCLRELLSCQVDKLSTYKTEAQLTNRVNYFWSESTDHMLILQCDVTTSNAGSSIKLAKYIIEQFQSEFLTKKEINQIEKRIPMKHACIILHIHRDQEFTPISFNSMCGWKQVTIETLLKNDIHTSNLLDGSLPEIINSTHLFEKILQQEMLWCLSCMKYPSNDRSVNHIKILSEKILDYPKFIECLKIRILEWIEEKSTDDWKYKVASNKKILYPYASFSLALQEHIRTLIRIPMAKILCALERLSATKTFFYVENDNELFEFWQQIYKDKKVVKIDDLSDPKPDGYIIPAENLYNLKFPFSLYFMKQIDNFKQYYEEEIGYLPLEQYFELYFNDFITIITNDVGSGNTKMLSIILKLLMGAEKVYQPILLHVYWWKNANEVLAQLQLAQMSPVIVQNIENQRNAIVKGTLEEYLVKEVTKLILQRICGIFDGTKNSHLIDKWQHDVAKIFYLGSKITRTKNFPGLQLLHIVNDLVASKAISLDNIREIILLGLSSGEQEVLTENFVNTVFDKLDKLEQNEKNLIQEDHLS</sequence>
<dbReference type="GO" id="GO:0004842">
    <property type="term" value="F:ubiquitin-protein transferase activity"/>
    <property type="evidence" value="ECO:0007669"/>
    <property type="project" value="InterPro"/>
</dbReference>
<protein>
    <recommendedName>
        <fullName evidence="1">Protein kinase domain-containing protein</fullName>
    </recommendedName>
</protein>
<dbReference type="PANTHER" id="PTHR22605">
    <property type="entry name" value="RZ-TYPE DOMAIN-CONTAINING PROTEIN"/>
    <property type="match status" value="1"/>
</dbReference>
<comment type="caution">
    <text evidence="2">The sequence shown here is derived from an EMBL/GenBank/DDBJ whole genome shotgun (WGS) entry which is preliminary data.</text>
</comment>
<evidence type="ECO:0000259" key="1">
    <source>
        <dbReference type="PROSITE" id="PS50011"/>
    </source>
</evidence>
<dbReference type="InterPro" id="IPR031248">
    <property type="entry name" value="RNF213"/>
</dbReference>
<dbReference type="InterPro" id="IPR011009">
    <property type="entry name" value="Kinase-like_dom_sf"/>
</dbReference>
<dbReference type="Gene3D" id="1.10.510.10">
    <property type="entry name" value="Transferase(Phosphotransferase) domain 1"/>
    <property type="match status" value="1"/>
</dbReference>